<name>D1Z0S8_METPS</name>
<dbReference type="eggNOG" id="arCOG04223">
    <property type="taxonomic scope" value="Archaea"/>
</dbReference>
<dbReference type="OrthoDB" id="11182at2157"/>
<reference evidence="7 8" key="2">
    <citation type="journal article" date="2008" name="Int. J. Syst. Evol. Microbiol.">
        <title>Methanocella paludicola gen. nov., sp. nov., a methane-producing archaeon, the first isolate of the lineage 'Rice Cluster I', and proposal of the new archaeal order Methanocellales ord. nov.</title>
        <authorList>
            <person name="Sakai S."/>
            <person name="Imachi H."/>
            <person name="Hanada S."/>
            <person name="Ohashi A."/>
            <person name="Harada H."/>
            <person name="Kamagata Y."/>
        </authorList>
    </citation>
    <scope>NUCLEOTIDE SEQUENCE [LARGE SCALE GENOMIC DNA]</scope>
    <source>
        <strain evidence="8">DSM 17711 / JCM 13418 / NBRC 101707 / SANAE</strain>
    </source>
</reference>
<evidence type="ECO:0000256" key="5">
    <source>
        <dbReference type="PIRNR" id="PIRNR037511"/>
    </source>
</evidence>
<keyword evidence="8" id="KW-1185">Reference proteome</keyword>
<dbReference type="InterPro" id="IPR050318">
    <property type="entry name" value="DENR/SUI1_TIF"/>
</dbReference>
<dbReference type="HAMAP" id="MF_00604">
    <property type="entry name" value="SUI1"/>
    <property type="match status" value="1"/>
</dbReference>
<dbReference type="InParanoid" id="D1Z0S8"/>
<dbReference type="Proteomes" id="UP000001882">
    <property type="component" value="Chromosome"/>
</dbReference>
<dbReference type="STRING" id="304371.MCP_2228"/>
<dbReference type="KEGG" id="mpd:MCP_2228"/>
<dbReference type="GO" id="GO:0001731">
    <property type="term" value="P:formation of translation preinitiation complex"/>
    <property type="evidence" value="ECO:0007669"/>
    <property type="project" value="UniProtKB-UniRule"/>
</dbReference>
<dbReference type="GO" id="GO:0006417">
    <property type="term" value="P:regulation of translation"/>
    <property type="evidence" value="ECO:0007669"/>
    <property type="project" value="UniProtKB-UniRule"/>
</dbReference>
<keyword evidence="2 4" id="KW-0810">Translation regulation</keyword>
<dbReference type="Gene3D" id="3.30.780.10">
    <property type="entry name" value="SUI1-like domain"/>
    <property type="match status" value="1"/>
</dbReference>
<dbReference type="NCBIfam" id="TIGR01158">
    <property type="entry name" value="SUI1_rel"/>
    <property type="match status" value="1"/>
</dbReference>
<evidence type="ECO:0000313" key="7">
    <source>
        <dbReference type="EMBL" id="BAI62300.1"/>
    </source>
</evidence>
<dbReference type="GO" id="GO:0003743">
    <property type="term" value="F:translation initiation factor activity"/>
    <property type="evidence" value="ECO:0007669"/>
    <property type="project" value="UniProtKB-UniRule"/>
</dbReference>
<dbReference type="EMBL" id="AP011532">
    <property type="protein sequence ID" value="BAI62300.1"/>
    <property type="molecule type" value="Genomic_DNA"/>
</dbReference>
<dbReference type="InterPro" id="IPR036877">
    <property type="entry name" value="SUI1_dom_sf"/>
</dbReference>
<dbReference type="InterPro" id="IPR022851">
    <property type="entry name" value="SUI1_arc"/>
</dbReference>
<dbReference type="InterPro" id="IPR001950">
    <property type="entry name" value="SUI1"/>
</dbReference>
<dbReference type="PANTHER" id="PTHR12789:SF0">
    <property type="entry name" value="DENSITY-REGULATED PROTEIN"/>
    <property type="match status" value="1"/>
</dbReference>
<reference evidence="8" key="3">
    <citation type="journal article" date="2011" name="PLoS ONE">
        <title>Genome sequence of a mesophilic hydrogenotrophic methanogen Methanocella paludicola, the first cultivated representative of the order Methanocellales.</title>
        <authorList>
            <person name="Sakai S."/>
            <person name="Takaki Y."/>
            <person name="Shimamura S."/>
            <person name="Sekine M."/>
            <person name="Tajima T."/>
            <person name="Kosugi H."/>
            <person name="Ichikawa N."/>
            <person name="Tasumi E."/>
            <person name="Hiraki A.T."/>
            <person name="Shimizu A."/>
            <person name="Kato Y."/>
            <person name="Nishiko R."/>
            <person name="Mori K."/>
            <person name="Fujita N."/>
            <person name="Imachi H."/>
            <person name="Takai K."/>
        </authorList>
    </citation>
    <scope>NUCLEOTIDE SEQUENCE [LARGE SCALE GENOMIC DNA]</scope>
    <source>
        <strain evidence="8">DSM 17711 / JCM 13418 / NBRC 101707 / SANAE</strain>
    </source>
</reference>
<evidence type="ECO:0000256" key="3">
    <source>
        <dbReference type="ARBA" id="ARBA00022917"/>
    </source>
</evidence>
<dbReference type="CDD" id="cd11567">
    <property type="entry name" value="YciH_like"/>
    <property type="match status" value="1"/>
</dbReference>
<evidence type="ECO:0000259" key="6">
    <source>
        <dbReference type="PROSITE" id="PS50296"/>
    </source>
</evidence>
<evidence type="ECO:0000256" key="1">
    <source>
        <dbReference type="ARBA" id="ARBA00005422"/>
    </source>
</evidence>
<dbReference type="SUPFAM" id="SSF55159">
    <property type="entry name" value="eIF1-like"/>
    <property type="match status" value="1"/>
</dbReference>
<dbReference type="GO" id="GO:0002188">
    <property type="term" value="P:translation reinitiation"/>
    <property type="evidence" value="ECO:0007669"/>
    <property type="project" value="UniProtKB-UniRule"/>
</dbReference>
<evidence type="ECO:0000256" key="4">
    <source>
        <dbReference type="HAMAP-Rule" id="MF_00604"/>
    </source>
</evidence>
<comment type="similarity">
    <text evidence="1 4 5">Belongs to the SUI1 family.</text>
</comment>
<evidence type="ECO:0000256" key="2">
    <source>
        <dbReference type="ARBA" id="ARBA00022845"/>
    </source>
</evidence>
<dbReference type="InterPro" id="IPR005872">
    <property type="entry name" value="SUI1_arc_bac"/>
</dbReference>
<dbReference type="AlphaFoldDB" id="D1Z0S8"/>
<protein>
    <recommendedName>
        <fullName evidence="4 5">Protein translation factor SUI1 homolog</fullName>
    </recommendedName>
</protein>
<dbReference type="Pfam" id="PF01253">
    <property type="entry name" value="SUI1"/>
    <property type="match status" value="1"/>
</dbReference>
<accession>D1Z0S8</accession>
<proteinExistence type="inferred from homology"/>
<dbReference type="RefSeq" id="WP_012900974.1">
    <property type="nucleotide sequence ID" value="NC_013665.1"/>
</dbReference>
<dbReference type="PATRIC" id="fig|304371.9.peg.2267"/>
<feature type="domain" description="SUI1" evidence="6">
    <location>
        <begin position="26"/>
        <end position="92"/>
    </location>
</feature>
<reference evidence="7 8" key="1">
    <citation type="journal article" date="2007" name="Appl. Environ. Microbiol.">
        <title>Isolation of key methanogens for global methane emission from rice paddy fields: a novel isolate affiliated with the clone cluster rice cluster I.</title>
        <authorList>
            <person name="Sakai S."/>
            <person name="Imachi H."/>
            <person name="Sekiguchi Y."/>
            <person name="Ohashi A."/>
            <person name="Harada H."/>
            <person name="Kamagata Y."/>
        </authorList>
    </citation>
    <scope>NUCLEOTIDE SEQUENCE [LARGE SCALE GENOMIC DNA]</scope>
    <source>
        <strain evidence="8">DSM 17711 / JCM 13418 / NBRC 101707 / SANAE</strain>
    </source>
</reference>
<gene>
    <name evidence="7" type="ordered locus">MCP_2228</name>
</gene>
<dbReference type="GeneID" id="8683117"/>
<keyword evidence="3 4" id="KW-0648">Protein biosynthesis</keyword>
<dbReference type="PANTHER" id="PTHR12789">
    <property type="entry name" value="DENSITY-REGULATED PROTEIN HOMOLOG"/>
    <property type="match status" value="1"/>
</dbReference>
<evidence type="ECO:0000313" key="8">
    <source>
        <dbReference type="Proteomes" id="UP000001882"/>
    </source>
</evidence>
<organism evidence="7 8">
    <name type="scientific">Methanocella paludicola (strain DSM 17711 / JCM 13418 / NBRC 101707 / SANAE)</name>
    <dbReference type="NCBI Taxonomy" id="304371"/>
    <lineage>
        <taxon>Archaea</taxon>
        <taxon>Methanobacteriati</taxon>
        <taxon>Methanobacteriota</taxon>
        <taxon>Stenosarchaea group</taxon>
        <taxon>Methanomicrobia</taxon>
        <taxon>Methanocellales</taxon>
        <taxon>Methanocellaceae</taxon>
        <taxon>Methanocella</taxon>
    </lineage>
</organism>
<dbReference type="PIRSF" id="PIRSF037511">
    <property type="entry name" value="Transl_init_SUI1_pro"/>
    <property type="match status" value="1"/>
</dbReference>
<dbReference type="GO" id="GO:0003729">
    <property type="term" value="F:mRNA binding"/>
    <property type="evidence" value="ECO:0007669"/>
    <property type="project" value="TreeGrafter"/>
</dbReference>
<dbReference type="PROSITE" id="PS50296">
    <property type="entry name" value="SUI1"/>
    <property type="match status" value="1"/>
</dbReference>
<sequence>MAVCDKCGLPEDLCVCEEIVKESMRVKITLDKRRFGKYATVIQGLDGRDIDLKELSSLLKAKCACGGTIKDNVIELQGDHKEKVKEILQTIGYSSGLIDVK</sequence>
<dbReference type="NCBIfam" id="NF002096">
    <property type="entry name" value="PRK00939.1"/>
    <property type="match status" value="1"/>
</dbReference>